<gene>
    <name evidence="1" type="ORF">PFISCL1PPCAC_11556</name>
</gene>
<dbReference type="Proteomes" id="UP001432322">
    <property type="component" value="Unassembled WGS sequence"/>
</dbReference>
<evidence type="ECO:0000313" key="2">
    <source>
        <dbReference type="Proteomes" id="UP001432322"/>
    </source>
</evidence>
<name>A0AAV5VR56_9BILA</name>
<evidence type="ECO:0000313" key="1">
    <source>
        <dbReference type="EMBL" id="GMT20259.1"/>
    </source>
</evidence>
<sequence>LQGPNPVFQTQFGGAQQQVQPTQFVQPQLVFRQPQPQQLQQEQLRPIQPVPHHFENEIVIDAADPTPNGAKHWFKDRYDVSMCRSHLASIERKFRNKFPPNLQRTGKDAQLASVISERLFECEKKQRAGHWDKVEHLIHKIQLSKSEESECRMGMIQERISCVNLLSYSCQFIDPTYDFKLVPARITVNEARQAESGAEKCRKVVKLVKKRLETKQR</sequence>
<comment type="caution">
    <text evidence="1">The sequence shown here is derived from an EMBL/GenBank/DDBJ whole genome shotgun (WGS) entry which is preliminary data.</text>
</comment>
<organism evidence="1 2">
    <name type="scientific">Pristionchus fissidentatus</name>
    <dbReference type="NCBI Taxonomy" id="1538716"/>
    <lineage>
        <taxon>Eukaryota</taxon>
        <taxon>Metazoa</taxon>
        <taxon>Ecdysozoa</taxon>
        <taxon>Nematoda</taxon>
        <taxon>Chromadorea</taxon>
        <taxon>Rhabditida</taxon>
        <taxon>Rhabditina</taxon>
        <taxon>Diplogasteromorpha</taxon>
        <taxon>Diplogasteroidea</taxon>
        <taxon>Neodiplogasteridae</taxon>
        <taxon>Pristionchus</taxon>
    </lineage>
</organism>
<dbReference type="EMBL" id="BTSY01000003">
    <property type="protein sequence ID" value="GMT20259.1"/>
    <property type="molecule type" value="Genomic_DNA"/>
</dbReference>
<protein>
    <submittedName>
        <fullName evidence="1">Uncharacterized protein</fullName>
    </submittedName>
</protein>
<proteinExistence type="predicted"/>
<keyword evidence="2" id="KW-1185">Reference proteome</keyword>
<feature type="non-terminal residue" evidence="1">
    <location>
        <position position="1"/>
    </location>
</feature>
<accession>A0AAV5VR56</accession>
<dbReference type="AlphaFoldDB" id="A0AAV5VR56"/>
<feature type="non-terminal residue" evidence="1">
    <location>
        <position position="217"/>
    </location>
</feature>
<reference evidence="1" key="1">
    <citation type="submission" date="2023-10" db="EMBL/GenBank/DDBJ databases">
        <title>Genome assembly of Pristionchus species.</title>
        <authorList>
            <person name="Yoshida K."/>
            <person name="Sommer R.J."/>
        </authorList>
    </citation>
    <scope>NUCLEOTIDE SEQUENCE</scope>
    <source>
        <strain evidence="1">RS5133</strain>
    </source>
</reference>